<dbReference type="SUPFAM" id="SSF51261">
    <property type="entry name" value="Duplicated hybrid motif"/>
    <property type="match status" value="1"/>
</dbReference>
<keyword evidence="2" id="KW-0175">Coiled coil</keyword>
<dbReference type="Gene3D" id="3.10.350.10">
    <property type="entry name" value="LysM domain"/>
    <property type="match status" value="1"/>
</dbReference>
<dbReference type="AlphaFoldDB" id="L0A7H1"/>
<dbReference type="STRING" id="937777.Deipe_3681"/>
<feature type="chain" id="PRO_5003939147" evidence="3">
    <location>
        <begin position="26"/>
        <end position="461"/>
    </location>
</feature>
<feature type="domain" description="LysM" evidence="4">
    <location>
        <begin position="111"/>
        <end position="156"/>
    </location>
</feature>
<gene>
    <name evidence="5" type="ordered locus">Deipe_3681</name>
</gene>
<keyword evidence="1 3" id="KW-0732">Signal</keyword>
<dbReference type="InterPro" id="IPR016047">
    <property type="entry name" value="M23ase_b-sheet_dom"/>
</dbReference>
<feature type="signal peptide" evidence="3">
    <location>
        <begin position="1"/>
        <end position="25"/>
    </location>
</feature>
<dbReference type="InterPro" id="IPR011055">
    <property type="entry name" value="Dup_hybrid_motif"/>
</dbReference>
<evidence type="ECO:0000313" key="6">
    <source>
        <dbReference type="Proteomes" id="UP000010467"/>
    </source>
</evidence>
<dbReference type="CDD" id="cd00118">
    <property type="entry name" value="LysM"/>
    <property type="match status" value="1"/>
</dbReference>
<proteinExistence type="predicted"/>
<evidence type="ECO:0000313" key="5">
    <source>
        <dbReference type="EMBL" id="AFZ69107.1"/>
    </source>
</evidence>
<dbReference type="Proteomes" id="UP000010467">
    <property type="component" value="Chromosome"/>
</dbReference>
<sequence>MVSSLFRPRGLAALALACSLSSASAEISLLPPLDLSSPALTFRLQPESSNERGVVHVTLQQGERARDVAAAYGVGAAELGVDPDRPQPAGAVLRVPLRSGPQARRLPPGVQVYRARAGDTLEKIARRFQMSSLALVSANLERQSLDDLSIGEEIFVPSMSQGLVVRLKDGQDLLQLSRYYGADVVEVARVNAINSPTEVGVGDYVLLPGVQATRHMNELLERRERAQENERRREALARYERYVAYQKGVERRRLQAKYEAQARFERYQRWLRSPERVALQEKYDRQARYQQDLARRAQEKAAALAQAENEKAVTSELQDSALRTPTGVLRRAAFHGGDVSWPMRNFRLTSRFGERDIEFHQQFFHGGIDLAAPYGTPIYAATAGVIHQSGHGDYGLNVWVGSGNAMLIYGHMSRTAVTSGQRVERGQLLGYVGCTGVCTGPHLHFEVRIDNTPVDPIGLLP</sequence>
<dbReference type="PATRIC" id="fig|937777.3.peg.3691"/>
<dbReference type="KEGG" id="dpd:Deipe_3681"/>
<keyword evidence="6" id="KW-1185">Reference proteome</keyword>
<dbReference type="InterPro" id="IPR018392">
    <property type="entry name" value="LysM"/>
</dbReference>
<dbReference type="PANTHER" id="PTHR21666:SF289">
    <property type="entry name" value="L-ALA--D-GLU ENDOPEPTIDASE"/>
    <property type="match status" value="1"/>
</dbReference>
<dbReference type="CDD" id="cd12797">
    <property type="entry name" value="M23_peptidase"/>
    <property type="match status" value="1"/>
</dbReference>
<evidence type="ECO:0000256" key="3">
    <source>
        <dbReference type="SAM" id="SignalP"/>
    </source>
</evidence>
<name>L0A7H1_DEIPD</name>
<evidence type="ECO:0000259" key="4">
    <source>
        <dbReference type="PROSITE" id="PS51782"/>
    </source>
</evidence>
<feature type="coiled-coil region" evidence="2">
    <location>
        <begin position="209"/>
        <end position="236"/>
    </location>
</feature>
<protein>
    <submittedName>
        <fullName evidence="5">Metalloendopeptidase-like membrane protein</fullName>
    </submittedName>
</protein>
<dbReference type="eggNOG" id="COG0739">
    <property type="taxonomic scope" value="Bacteria"/>
</dbReference>
<dbReference type="GO" id="GO:0004222">
    <property type="term" value="F:metalloendopeptidase activity"/>
    <property type="evidence" value="ECO:0007669"/>
    <property type="project" value="TreeGrafter"/>
</dbReference>
<accession>L0A7H1</accession>
<dbReference type="PANTHER" id="PTHR21666">
    <property type="entry name" value="PEPTIDASE-RELATED"/>
    <property type="match status" value="1"/>
</dbReference>
<dbReference type="Gene3D" id="2.70.70.10">
    <property type="entry name" value="Glucose Permease (Domain IIA)"/>
    <property type="match status" value="1"/>
</dbReference>
<evidence type="ECO:0000256" key="1">
    <source>
        <dbReference type="ARBA" id="ARBA00022729"/>
    </source>
</evidence>
<dbReference type="RefSeq" id="WP_015237403.1">
    <property type="nucleotide sequence ID" value="NC_019793.1"/>
</dbReference>
<dbReference type="HOGENOM" id="CLU_694316_0_0_0"/>
<evidence type="ECO:0000256" key="2">
    <source>
        <dbReference type="SAM" id="Coils"/>
    </source>
</evidence>
<dbReference type="EMBL" id="CP003382">
    <property type="protein sequence ID" value="AFZ69107.1"/>
    <property type="molecule type" value="Genomic_DNA"/>
</dbReference>
<dbReference type="InterPro" id="IPR050570">
    <property type="entry name" value="Cell_wall_metabolism_enzyme"/>
</dbReference>
<dbReference type="SMART" id="SM00257">
    <property type="entry name" value="LysM"/>
    <property type="match status" value="1"/>
</dbReference>
<reference evidence="6" key="1">
    <citation type="submission" date="2012-03" db="EMBL/GenBank/DDBJ databases">
        <title>Complete sequence of chromosome of Deinococcus peraridilitoris DSM 19664.</title>
        <authorList>
            <person name="Lucas S."/>
            <person name="Copeland A."/>
            <person name="Lapidus A."/>
            <person name="Glavina del Rio T."/>
            <person name="Dalin E."/>
            <person name="Tice H."/>
            <person name="Bruce D."/>
            <person name="Goodwin L."/>
            <person name="Pitluck S."/>
            <person name="Peters L."/>
            <person name="Mikhailova N."/>
            <person name="Lu M."/>
            <person name="Kyrpides N."/>
            <person name="Mavromatis K."/>
            <person name="Ivanova N."/>
            <person name="Brettin T."/>
            <person name="Detter J.C."/>
            <person name="Han C."/>
            <person name="Larimer F."/>
            <person name="Land M."/>
            <person name="Hauser L."/>
            <person name="Markowitz V."/>
            <person name="Cheng J.-F."/>
            <person name="Hugenholtz P."/>
            <person name="Woyke T."/>
            <person name="Wu D."/>
            <person name="Pukall R."/>
            <person name="Steenblock K."/>
            <person name="Brambilla E."/>
            <person name="Klenk H.-P."/>
            <person name="Eisen J.A."/>
        </authorList>
    </citation>
    <scope>NUCLEOTIDE SEQUENCE [LARGE SCALE GENOMIC DNA]</scope>
    <source>
        <strain evidence="6">DSM 19664 / LMG 22246 / CIP 109416 / KR-200</strain>
    </source>
</reference>
<dbReference type="eggNOG" id="COG1388">
    <property type="taxonomic scope" value="Bacteria"/>
</dbReference>
<dbReference type="PROSITE" id="PS51782">
    <property type="entry name" value="LYSM"/>
    <property type="match status" value="1"/>
</dbReference>
<dbReference type="Pfam" id="PF01551">
    <property type="entry name" value="Peptidase_M23"/>
    <property type="match status" value="1"/>
</dbReference>
<organism evidence="5 6">
    <name type="scientific">Deinococcus peraridilitoris (strain DSM 19664 / LMG 22246 / CIP 109416 / KR-200)</name>
    <dbReference type="NCBI Taxonomy" id="937777"/>
    <lineage>
        <taxon>Bacteria</taxon>
        <taxon>Thermotogati</taxon>
        <taxon>Deinococcota</taxon>
        <taxon>Deinococci</taxon>
        <taxon>Deinococcales</taxon>
        <taxon>Deinococcaceae</taxon>
        <taxon>Deinococcus</taxon>
    </lineage>
</organism>
<dbReference type="Pfam" id="PF01476">
    <property type="entry name" value="LysM"/>
    <property type="match status" value="1"/>
</dbReference>
<dbReference type="InterPro" id="IPR036779">
    <property type="entry name" value="LysM_dom_sf"/>
</dbReference>